<feature type="region of interest" description="Disordered" evidence="3">
    <location>
        <begin position="1"/>
        <end position="24"/>
    </location>
</feature>
<dbReference type="InterPro" id="IPR000182">
    <property type="entry name" value="GNAT_dom"/>
</dbReference>
<dbReference type="KEGG" id="mlz:F6J85_02665"/>
<evidence type="ECO:0000313" key="6">
    <source>
        <dbReference type="Proteomes" id="UP000325516"/>
    </source>
</evidence>
<reference evidence="6" key="1">
    <citation type="submission" date="2019-09" db="EMBL/GenBank/DDBJ databases">
        <title>Mumia zhuanghuii sp. nov. isolated from the intestinal contents of plateau pika (Ochotona curzoniae) in the Qinghai-Tibet plateau of China.</title>
        <authorList>
            <person name="Tian Z."/>
        </authorList>
    </citation>
    <scope>NUCLEOTIDE SEQUENCE [LARGE SCALE GENOMIC DNA]</scope>
    <source>
        <strain evidence="6">L-031</strain>
    </source>
</reference>
<name>A0A5J6L0V8_9MICO</name>
<keyword evidence="2" id="KW-0012">Acyltransferase</keyword>
<sequence>MNDTPLSARVHAPERLPAPQHPEAPVWRGATADDIDAVHALFAAAGLVDHPTYTVPREEIADHFTLPHIDPSRDTVLAFGADGELVAASSAILHPSRDTVAKVILEGTVHPDRRRRGIGTVALAWAYDRALQHLGSIPAPIPGEVAMYAEERTTDAAAIAERIGLSTGRWFTTMVRDLDDPVPERAAPAGTRLVPYAPERAMDVLAARNDAFRYHWGSLPSVEATWRAFVDGPYLRPDLSSLLVEGDRVVALCLASVNEDDWAALGEPNTYIDLIGVVRDRRGRGYAPTVIARTLGAARDAGLRKAVLDVDTASPTGALGLYERLGFAATDRSRVLTRHF</sequence>
<dbReference type="InterPro" id="IPR050832">
    <property type="entry name" value="Bact_Acetyltransf"/>
</dbReference>
<feature type="domain" description="N-acetyltransferase" evidence="4">
    <location>
        <begin position="25"/>
        <end position="179"/>
    </location>
</feature>
<evidence type="ECO:0000256" key="3">
    <source>
        <dbReference type="SAM" id="MobiDB-lite"/>
    </source>
</evidence>
<dbReference type="SUPFAM" id="SSF55729">
    <property type="entry name" value="Acyl-CoA N-acyltransferases (Nat)"/>
    <property type="match status" value="2"/>
</dbReference>
<organism evidence="5 6">
    <name type="scientific">Microbacterium lushaniae</name>
    <dbReference type="NCBI Taxonomy" id="2614639"/>
    <lineage>
        <taxon>Bacteria</taxon>
        <taxon>Bacillati</taxon>
        <taxon>Actinomycetota</taxon>
        <taxon>Actinomycetes</taxon>
        <taxon>Micrococcales</taxon>
        <taxon>Microbacteriaceae</taxon>
        <taxon>Microbacterium</taxon>
    </lineage>
</organism>
<dbReference type="RefSeq" id="WP_150923712.1">
    <property type="nucleotide sequence ID" value="NZ_CP044232.1"/>
</dbReference>
<dbReference type="CDD" id="cd04301">
    <property type="entry name" value="NAT_SF"/>
    <property type="match status" value="2"/>
</dbReference>
<dbReference type="EMBL" id="CP044232">
    <property type="protein sequence ID" value="QEW02107.1"/>
    <property type="molecule type" value="Genomic_DNA"/>
</dbReference>
<keyword evidence="6" id="KW-1185">Reference proteome</keyword>
<dbReference type="GO" id="GO:0016747">
    <property type="term" value="F:acyltransferase activity, transferring groups other than amino-acyl groups"/>
    <property type="evidence" value="ECO:0007669"/>
    <property type="project" value="InterPro"/>
</dbReference>
<proteinExistence type="predicted"/>
<dbReference type="PROSITE" id="PS51186">
    <property type="entry name" value="GNAT"/>
    <property type="match status" value="2"/>
</dbReference>
<accession>A0A5J6L0V8</accession>
<dbReference type="PANTHER" id="PTHR43877">
    <property type="entry name" value="AMINOALKYLPHOSPHONATE N-ACETYLTRANSFERASE-RELATED-RELATED"/>
    <property type="match status" value="1"/>
</dbReference>
<evidence type="ECO:0000313" key="5">
    <source>
        <dbReference type="EMBL" id="QEW02107.1"/>
    </source>
</evidence>
<evidence type="ECO:0000256" key="2">
    <source>
        <dbReference type="ARBA" id="ARBA00023315"/>
    </source>
</evidence>
<dbReference type="Proteomes" id="UP000325516">
    <property type="component" value="Chromosome"/>
</dbReference>
<evidence type="ECO:0000259" key="4">
    <source>
        <dbReference type="PROSITE" id="PS51186"/>
    </source>
</evidence>
<dbReference type="PANTHER" id="PTHR43877:SF2">
    <property type="entry name" value="AMINOALKYLPHOSPHONATE N-ACETYLTRANSFERASE-RELATED"/>
    <property type="match status" value="1"/>
</dbReference>
<dbReference type="InterPro" id="IPR016181">
    <property type="entry name" value="Acyl_CoA_acyltransferase"/>
</dbReference>
<dbReference type="AlphaFoldDB" id="A0A5J6L0V8"/>
<evidence type="ECO:0000256" key="1">
    <source>
        <dbReference type="ARBA" id="ARBA00022679"/>
    </source>
</evidence>
<gene>
    <name evidence="5" type="ORF">F6J85_02665</name>
</gene>
<protein>
    <submittedName>
        <fullName evidence="5">GNAT family N-acetyltransferase</fullName>
    </submittedName>
</protein>
<dbReference type="Gene3D" id="3.40.630.30">
    <property type="match status" value="1"/>
</dbReference>
<keyword evidence="1 5" id="KW-0808">Transferase</keyword>
<dbReference type="Pfam" id="PF00583">
    <property type="entry name" value="Acetyltransf_1"/>
    <property type="match status" value="1"/>
</dbReference>
<feature type="domain" description="N-acetyltransferase" evidence="4">
    <location>
        <begin position="191"/>
        <end position="340"/>
    </location>
</feature>